<dbReference type="GO" id="GO:0003723">
    <property type="term" value="F:RNA binding"/>
    <property type="evidence" value="ECO:0007669"/>
    <property type="project" value="UniProtKB-UniRule"/>
</dbReference>
<keyword evidence="6 9" id="KW-0543">Viral nucleoprotein</keyword>
<evidence type="ECO:0000256" key="10">
    <source>
        <dbReference type="SAM" id="MobiDB-lite"/>
    </source>
</evidence>
<evidence type="ECO:0000256" key="3">
    <source>
        <dbReference type="ARBA" id="ARBA00022561"/>
    </source>
</evidence>
<dbReference type="RefSeq" id="YP_010087158.1">
    <property type="nucleotide sequence ID" value="NC_055505.1"/>
</dbReference>
<evidence type="ECO:0000256" key="4">
    <source>
        <dbReference type="ARBA" id="ARBA00022844"/>
    </source>
</evidence>
<dbReference type="EMBL" id="KY366322">
    <property type="protein sequence ID" value="AYR67253.1"/>
    <property type="molecule type" value="Viral_cRNA"/>
</dbReference>
<keyword evidence="3 9" id="KW-0167">Capsid protein</keyword>
<dbReference type="GO" id="GO:0030430">
    <property type="term" value="C:host cell cytoplasm"/>
    <property type="evidence" value="ECO:0007669"/>
    <property type="project" value="UniProtKB-SubCell"/>
</dbReference>
<name>A0A3G3SGX6_9RHAB</name>
<sequence>MAKIPGKNAPFAPLPSNLIFSAAPGISYSDENIQTASWYNDKVDVSINQSASTLRAFLGGNDFSNKFIGHFLLHLASELESPIVTDKREKIVGPMKGLIAWPKLALASSSVSATQQIASKGVEGGINLFGDGDPEKNQGSQTSSSITTTNNTGLDEEFIRSSKFVAAFLMRLLIKTSDSVIKAWVKLPERYHSFYGEEISSCYKEKIKKEALEAIKMKLTSNPLFASTWVFCFNYTEQNFSAKSPEYNIINYLAIIPLGFAGMHALKLFLAYHNVTLCDETWLLNVLRAPENNPALMEIDTIMRKWFPKENNIGTGLFKYARLVDSSYFQCLQTKNCPSLVFLLVTLLSNHSALPAGADPNLIVGISNVSQTVRDEMTLAASLIHKSIPKSNAEAYSEEMKEAKTGKKDTTTKKDDGSFSLF</sequence>
<proteinExistence type="inferred from homology"/>
<reference evidence="11 12" key="1">
    <citation type="journal article" date="2017" name="Arch. Virol.">
        <title>Molecular characterization of yerba mate chlorosis-associated virus, a putative cytorhabdovirus infecting yerba mate (Ilex paraguariensis).</title>
        <authorList>
            <person name="Bejerman N."/>
            <person name="de Breuil S."/>
            <person name="Debat H."/>
            <person name="Miretti M."/>
            <person name="Badaracco A."/>
            <person name="Nome C."/>
        </authorList>
    </citation>
    <scope>NUCLEOTIDE SEQUENCE [LARGE SCALE GENOMIC DNA]</scope>
    <source>
        <strain evidence="11">Montecarlo</strain>
    </source>
</reference>
<evidence type="ECO:0000256" key="9">
    <source>
        <dbReference type="RuleBase" id="RU369108"/>
    </source>
</evidence>
<keyword evidence="4 9" id="KW-0946">Virion</keyword>
<feature type="compositionally biased region" description="Low complexity" evidence="10">
    <location>
        <begin position="137"/>
        <end position="149"/>
    </location>
</feature>
<dbReference type="Pfam" id="PF03216">
    <property type="entry name" value="Rhabdo_ncap_2"/>
    <property type="match status" value="1"/>
</dbReference>
<evidence type="ECO:0000313" key="12">
    <source>
        <dbReference type="Proteomes" id="UP000502619"/>
    </source>
</evidence>
<organism evidence="11 12">
    <name type="scientific">Yerba mate chlorosis-associated virus</name>
    <dbReference type="NCBI Taxonomy" id="2487100"/>
    <lineage>
        <taxon>Viruses</taxon>
        <taxon>Riboviria</taxon>
        <taxon>Orthornavirae</taxon>
        <taxon>Negarnaviricota</taxon>
        <taxon>Haploviricotina</taxon>
        <taxon>Monjiviricetes</taxon>
        <taxon>Mononegavirales</taxon>
        <taxon>Rhabdoviridae</taxon>
        <taxon>Betarhabdovirinae</taxon>
        <taxon>Betacytorhabdovirus</taxon>
        <taxon>Betacytorhabdovirus flaviyerbamate</taxon>
        <taxon>Cytorhabdovirus flaviyerbamate</taxon>
    </lineage>
</organism>
<evidence type="ECO:0000256" key="5">
    <source>
        <dbReference type="ARBA" id="ARBA00022884"/>
    </source>
</evidence>
<keyword evidence="7 9" id="KW-0687">Ribonucleoprotein</keyword>
<keyword evidence="2 9" id="KW-1139">Helical capsid protein</keyword>
<dbReference type="GO" id="GO:0019013">
    <property type="term" value="C:viral nucleocapsid"/>
    <property type="evidence" value="ECO:0007669"/>
    <property type="project" value="UniProtKB-UniRule"/>
</dbReference>
<evidence type="ECO:0000256" key="2">
    <source>
        <dbReference type="ARBA" id="ARBA00022497"/>
    </source>
</evidence>
<keyword evidence="5 9" id="KW-0694">RNA-binding</keyword>
<comment type="function">
    <text evidence="9">Encapsidates the genome, protecting it from nucleases. The encapsidated genomic RNA is termed the nucleocapsid (NC) and serves as template for viral transcription and replication.</text>
</comment>
<dbReference type="GeneID" id="65102415"/>
<accession>A0A3G3SGX6</accession>
<protein>
    <recommendedName>
        <fullName evidence="1 9">Nucleoprotein</fullName>
        <shortName evidence="9">NP</shortName>
        <shortName evidence="9">Protein N</shortName>
    </recommendedName>
    <alternativeName>
        <fullName evidence="8 9">Nucleocapsid protein</fullName>
    </alternativeName>
</protein>
<evidence type="ECO:0000256" key="6">
    <source>
        <dbReference type="ARBA" id="ARBA00023086"/>
    </source>
</evidence>
<comment type="subunit">
    <text evidence="9">Homomultimerizes to form the nucleocapsid. Binds to viral genomic RNA.</text>
</comment>
<feature type="region of interest" description="Disordered" evidence="10">
    <location>
        <begin position="392"/>
        <end position="422"/>
    </location>
</feature>
<dbReference type="KEGG" id="vg:65102415"/>
<evidence type="ECO:0000256" key="8">
    <source>
        <dbReference type="ARBA" id="ARBA00033344"/>
    </source>
</evidence>
<evidence type="ECO:0000256" key="7">
    <source>
        <dbReference type="ARBA" id="ARBA00023274"/>
    </source>
</evidence>
<comment type="subcellular location">
    <subcellularLocation>
        <location evidence="9">Virion</location>
    </subcellularLocation>
    <subcellularLocation>
        <location evidence="9">Host cytoplasm</location>
    </subcellularLocation>
</comment>
<feature type="compositionally biased region" description="Basic and acidic residues" evidence="10">
    <location>
        <begin position="398"/>
        <end position="422"/>
    </location>
</feature>
<dbReference type="GO" id="GO:1990904">
    <property type="term" value="C:ribonucleoprotein complex"/>
    <property type="evidence" value="ECO:0007669"/>
    <property type="project" value="UniProtKB-UniRule"/>
</dbReference>
<comment type="similarity">
    <text evidence="9">Belongs to the cytorhabdovirus nucleocapsid protein family.</text>
</comment>
<dbReference type="GO" id="GO:0019029">
    <property type="term" value="C:helical viral capsid"/>
    <property type="evidence" value="ECO:0007669"/>
    <property type="project" value="UniProtKB-UniRule"/>
</dbReference>
<feature type="region of interest" description="Disordered" evidence="10">
    <location>
        <begin position="128"/>
        <end position="149"/>
    </location>
</feature>
<evidence type="ECO:0000256" key="1">
    <source>
        <dbReference type="ARBA" id="ARBA00014389"/>
    </source>
</evidence>
<keyword evidence="9" id="KW-1035">Host cytoplasm</keyword>
<keyword evidence="12" id="KW-1185">Reference proteome</keyword>
<dbReference type="InterPro" id="IPR004902">
    <property type="entry name" value="Rhabdo_ncap_2"/>
</dbReference>
<dbReference type="Proteomes" id="UP000502619">
    <property type="component" value="Segment"/>
</dbReference>
<evidence type="ECO:0000313" key="11">
    <source>
        <dbReference type="EMBL" id="AYR67253.1"/>
    </source>
</evidence>